<accession>A0A6M3IQB8</accession>
<keyword evidence="1" id="KW-0808">Transferase</keyword>
<reference evidence="1" key="1">
    <citation type="submission" date="2020-03" db="EMBL/GenBank/DDBJ databases">
        <title>The deep terrestrial virosphere.</title>
        <authorList>
            <person name="Holmfeldt K."/>
            <person name="Nilsson E."/>
            <person name="Simone D."/>
            <person name="Lopez-Fernandez M."/>
            <person name="Wu X."/>
            <person name="de Brujin I."/>
            <person name="Lundin D."/>
            <person name="Andersson A."/>
            <person name="Bertilsson S."/>
            <person name="Dopson M."/>
        </authorList>
    </citation>
    <scope>NUCLEOTIDE SEQUENCE</scope>
    <source>
        <strain evidence="1">MM415B01265</strain>
    </source>
</reference>
<dbReference type="InterPro" id="IPR027417">
    <property type="entry name" value="P-loop_NTPase"/>
</dbReference>
<dbReference type="EMBL" id="MT141375">
    <property type="protein sequence ID" value="QJA59573.1"/>
    <property type="molecule type" value="Genomic_DNA"/>
</dbReference>
<dbReference type="Gene3D" id="3.40.50.300">
    <property type="entry name" value="P-loop containing nucleotide triphosphate hydrolases"/>
    <property type="match status" value="1"/>
</dbReference>
<proteinExistence type="predicted"/>
<protein>
    <submittedName>
        <fullName evidence="1">Putative sulfotransferase</fullName>
    </submittedName>
</protein>
<gene>
    <name evidence="1" type="ORF">MM415B01265_0018</name>
</gene>
<sequence length="237" mass="26784">MPNHRLIIITGAARSGVSMTGGLFALCGAHGGRLVKASDYDGRETFENEEVRNTVVRPFLNGINADPKGMKPLPDIDIVHKLAQLVAGTWRRRVLRIIGVHRRKDYTYFYASPLACLIWPVWCAAFPEAEWVLVRRERDEIIRSCMATGHMDRYKTEAGWGEWLDVNEQRMAELKQFASETTRTVYPGTFVNGCLGNLQALMQEKGLRWSPEAIEDFIVPITWKRGVFSVSSEKIGA</sequence>
<dbReference type="AlphaFoldDB" id="A0A6M3IQB8"/>
<dbReference type="GO" id="GO:0016740">
    <property type="term" value="F:transferase activity"/>
    <property type="evidence" value="ECO:0007669"/>
    <property type="project" value="UniProtKB-KW"/>
</dbReference>
<evidence type="ECO:0000313" key="1">
    <source>
        <dbReference type="EMBL" id="QJA59573.1"/>
    </source>
</evidence>
<name>A0A6M3IQB8_9ZZZZ</name>
<dbReference type="SUPFAM" id="SSF52540">
    <property type="entry name" value="P-loop containing nucleoside triphosphate hydrolases"/>
    <property type="match status" value="1"/>
</dbReference>
<organism evidence="1">
    <name type="scientific">viral metagenome</name>
    <dbReference type="NCBI Taxonomy" id="1070528"/>
    <lineage>
        <taxon>unclassified sequences</taxon>
        <taxon>metagenomes</taxon>
        <taxon>organismal metagenomes</taxon>
    </lineage>
</organism>